<dbReference type="GO" id="GO:0042626">
    <property type="term" value="F:ATPase-coupled transmembrane transporter activity"/>
    <property type="evidence" value="ECO:0000318"/>
    <property type="project" value="GO_Central"/>
</dbReference>
<evidence type="ECO:0000256" key="5">
    <source>
        <dbReference type="ARBA" id="ARBA00022840"/>
    </source>
</evidence>
<dbReference type="SUPFAM" id="SSF52540">
    <property type="entry name" value="P-loop containing nucleoside triphosphate hydrolases"/>
    <property type="match status" value="1"/>
</dbReference>
<dbReference type="InterPro" id="IPR013525">
    <property type="entry name" value="ABC2_TM"/>
</dbReference>
<dbReference type="Pfam" id="PF01061">
    <property type="entry name" value="ABC2_membrane"/>
    <property type="match status" value="1"/>
</dbReference>
<dbReference type="GO" id="GO:0005524">
    <property type="term" value="F:ATP binding"/>
    <property type="evidence" value="ECO:0007669"/>
    <property type="project" value="UniProtKB-KW"/>
</dbReference>
<feature type="region of interest" description="Disordered" evidence="8">
    <location>
        <begin position="747"/>
        <end position="799"/>
    </location>
</feature>
<feature type="signal peptide" evidence="10">
    <location>
        <begin position="1"/>
        <end position="37"/>
    </location>
</feature>
<sequence length="1522" mass="155419">MKKRRCSSLMAGRRAVVANTALLVAVLAFCALGGAQAACRVRLELDGAASPVVLTGTNALSRVGSTSTPLSSDSKFEANVPRAWTGSLYAYAALLAACPTDRAGWVTAWPQFVLTSATSPSTYSPPLQLWPALHTGKTAVAGLGGAPTYDYNISDFRVDMRVEAVAGPASAPVPSEGWVNFTAGPVRTTLVNGWISSRNSVTGDRYDNLANYTCNITSAPLGLDVRSEGGRNTLYVQFPSLPILFQAVSQIIVFSSPYNSFANLTIDGRITAKALLDCPTYCGDYGSCVPGSGSSSVCSCDCGWTVSSSGTQCIVPWGFCPKPGANATSGSAAIVSSPSPSLVTSPSPAPTCVPANSSIGSGAGGSANLRSVSPVNGACPLGFDWDPFGVLCNSCPAGFSGSGCATCNSDAACKAASNSSTATCSLSPVYRPRTLSKVYACDILDATVSGILGSTIDFTCNTTRPAAGSDISAATASVDAGRLTTDTPVGTTPSCSLRFRLSGMPRDAAVICTGWACEFTVNTTRAYCPLIRCECPKGCSNAEGTITEATFKNLNSAVSIACGADAGMESTSSLDGTTGCKLELTGLPITAIPTSCKTAECIDPVNGVITVTLEAEESQPPLAVAPIIAWVPSMVLALVALTAGLAVAAFVRASAPAGVHLAAGPQAAGAASAGPVAEGAEQQAASADPAAESASAPADVEAGSSQHRNGVDPPVLPAMLPSVLPALKTSPSQQQQQPQQQLLPGQLVTPACGTPRRDAAGSVSELHEHAPHGHSPAGDQTGSSSVGNSASSKLTGSTAGGVGRALVALPTGAESSAKETRAVTGGAQDVSSEPASTTRAVAGDYVLVKELSWHGLTVATQPQRSWLRPWHVRPSVTLLENVSGRAVAGEVLGILGPSGSGKTTLLSTLAGLVGPGLHWRVGGCVALDGRRVAAARHLAALVGHVPQHDLLARSLTVAECVAASAVLRMSSGEVAMGRRHMEARIQEVLAELGIQHLATRVVWHGGGGMTLTGGGGSGGGGGGTLSGGERLRVAAALELVTDPPLLLLDEPLSGLDSATARATMAVLHGVAAGGVAGGGGMAGGGGRSRAPRVVVMSLHQPSEALFAALDSVLLMAAGRVAYFGPPGGAAAALSAAGVPLPPPGLPLADHLLDLVVPGEHQKPWGLGDSEVRRRLQEHWGSSAVAQGLAAAAPPPTALARSARGGADAAAGEGAGEGDYVRRLLRERAGGSGFGASARRLWLELGVLTWRAGLDALRNPSMLLLHLVVTGSIGLVVGGVFADTDLNVSGAQNRVGAIFFAVMLLACFATSAVDGVFPERAIVDRDLLRRSYGITPYLASRLVLDGVLLRALPAWCFGLPFYFLMGLRDQAAAFFTFMGTFVTMSCLSGATCIGLSFMLSSPGKTVLVMNLLLLVCALFSGFLANKDSIVPWLRWLVYVSPIRFSWEALVINELSPLVLNFSSPDLPQGLPAVKGTLFLSLLGVNSDMLNTDLIVLGCIYAIIVLIAFAAAGLRLVNLRGSWK</sequence>
<feature type="transmembrane region" description="Helical" evidence="9">
    <location>
        <begin position="1405"/>
        <end position="1423"/>
    </location>
</feature>
<dbReference type="GO" id="GO:0016887">
    <property type="term" value="F:ATP hydrolysis activity"/>
    <property type="evidence" value="ECO:0007669"/>
    <property type="project" value="InterPro"/>
</dbReference>
<accession>A0A2K3E6M2</accession>
<name>A0A2K3E6M2_CHLRE</name>
<dbReference type="PANTHER" id="PTHR48041">
    <property type="entry name" value="ABC TRANSPORTER G FAMILY MEMBER 28"/>
    <property type="match status" value="1"/>
</dbReference>
<feature type="chain" id="PRO_5014451856" description="ABC transporter domain-containing protein" evidence="10">
    <location>
        <begin position="38"/>
        <end position="1522"/>
    </location>
</feature>
<feature type="compositionally biased region" description="Low complexity" evidence="8">
    <location>
        <begin position="783"/>
        <end position="792"/>
    </location>
</feature>
<dbReference type="InParanoid" id="A0A2K3E6M2"/>
<evidence type="ECO:0000256" key="4">
    <source>
        <dbReference type="ARBA" id="ARBA00022741"/>
    </source>
</evidence>
<evidence type="ECO:0000256" key="2">
    <source>
        <dbReference type="ARBA" id="ARBA00022448"/>
    </source>
</evidence>
<dbReference type="SMART" id="SM00382">
    <property type="entry name" value="AAA"/>
    <property type="match status" value="1"/>
</dbReference>
<feature type="transmembrane region" description="Helical" evidence="9">
    <location>
        <begin position="1262"/>
        <end position="1281"/>
    </location>
</feature>
<keyword evidence="4" id="KW-0547">Nucleotide-binding</keyword>
<feature type="region of interest" description="Disordered" evidence="8">
    <location>
        <begin position="811"/>
        <end position="835"/>
    </location>
</feature>
<feature type="transmembrane region" description="Helical" evidence="9">
    <location>
        <begin position="1492"/>
        <end position="1515"/>
    </location>
</feature>
<dbReference type="GO" id="GO:0016020">
    <property type="term" value="C:membrane"/>
    <property type="evidence" value="ECO:0000318"/>
    <property type="project" value="GO_Central"/>
</dbReference>
<dbReference type="GO" id="GO:0140359">
    <property type="term" value="F:ABC-type transporter activity"/>
    <property type="evidence" value="ECO:0007669"/>
    <property type="project" value="InterPro"/>
</dbReference>
<evidence type="ECO:0000256" key="3">
    <source>
        <dbReference type="ARBA" id="ARBA00022692"/>
    </source>
</evidence>
<gene>
    <name evidence="12" type="ORF">CHLRE_01g029900v5</name>
</gene>
<feature type="compositionally biased region" description="Low complexity" evidence="8">
    <location>
        <begin position="673"/>
        <end position="699"/>
    </location>
</feature>
<evidence type="ECO:0000256" key="10">
    <source>
        <dbReference type="SAM" id="SignalP"/>
    </source>
</evidence>
<feature type="region of interest" description="Disordered" evidence="8">
    <location>
        <begin position="673"/>
        <end position="718"/>
    </location>
</feature>
<proteinExistence type="predicted"/>
<feature type="transmembrane region" description="Helical" evidence="9">
    <location>
        <begin position="1337"/>
        <end position="1364"/>
    </location>
</feature>
<dbReference type="Proteomes" id="UP000006906">
    <property type="component" value="Chromosome 1"/>
</dbReference>
<dbReference type="OMA" id="EQFYCTA"/>
<dbReference type="InterPro" id="IPR050352">
    <property type="entry name" value="ABCG_transporters"/>
</dbReference>
<organism evidence="12 13">
    <name type="scientific">Chlamydomonas reinhardtii</name>
    <name type="common">Chlamydomonas smithii</name>
    <dbReference type="NCBI Taxonomy" id="3055"/>
    <lineage>
        <taxon>Eukaryota</taxon>
        <taxon>Viridiplantae</taxon>
        <taxon>Chlorophyta</taxon>
        <taxon>core chlorophytes</taxon>
        <taxon>Chlorophyceae</taxon>
        <taxon>CS clade</taxon>
        <taxon>Chlamydomonadales</taxon>
        <taxon>Chlamydomonadaceae</taxon>
        <taxon>Chlamydomonas</taxon>
    </lineage>
</organism>
<dbReference type="Gene3D" id="3.40.50.300">
    <property type="entry name" value="P-loop containing nucleotide triphosphate hydrolases"/>
    <property type="match status" value="1"/>
</dbReference>
<dbReference type="Pfam" id="PF00005">
    <property type="entry name" value="ABC_tran"/>
    <property type="match status" value="1"/>
</dbReference>
<evidence type="ECO:0000313" key="12">
    <source>
        <dbReference type="EMBL" id="PNW88445.1"/>
    </source>
</evidence>
<dbReference type="InterPro" id="IPR003593">
    <property type="entry name" value="AAA+_ATPase"/>
</dbReference>
<keyword evidence="7 9" id="KW-0472">Membrane</keyword>
<evidence type="ECO:0000256" key="1">
    <source>
        <dbReference type="ARBA" id="ARBA00004141"/>
    </source>
</evidence>
<keyword evidence="10" id="KW-0732">Signal</keyword>
<dbReference type="GeneID" id="5715355"/>
<dbReference type="GO" id="GO:0055085">
    <property type="term" value="P:transmembrane transport"/>
    <property type="evidence" value="ECO:0000318"/>
    <property type="project" value="GO_Central"/>
</dbReference>
<keyword evidence="6 9" id="KW-1133">Transmembrane helix</keyword>
<dbReference type="EMBL" id="CM008962">
    <property type="protein sequence ID" value="PNW88445.1"/>
    <property type="molecule type" value="Genomic_DNA"/>
</dbReference>
<evidence type="ECO:0000259" key="11">
    <source>
        <dbReference type="PROSITE" id="PS50893"/>
    </source>
</evidence>
<feature type="compositionally biased region" description="Basic and acidic residues" evidence="8">
    <location>
        <begin position="755"/>
        <end position="771"/>
    </location>
</feature>
<protein>
    <recommendedName>
        <fullName evidence="11">ABC transporter domain-containing protein</fullName>
    </recommendedName>
</protein>
<dbReference type="InterPro" id="IPR003439">
    <property type="entry name" value="ABC_transporter-like_ATP-bd"/>
</dbReference>
<reference evidence="12 13" key="1">
    <citation type="journal article" date="2007" name="Science">
        <title>The Chlamydomonas genome reveals the evolution of key animal and plant functions.</title>
        <authorList>
            <person name="Merchant S.S."/>
            <person name="Prochnik S.E."/>
            <person name="Vallon O."/>
            <person name="Harris E.H."/>
            <person name="Karpowicz S.J."/>
            <person name="Witman G.B."/>
            <person name="Terry A."/>
            <person name="Salamov A."/>
            <person name="Fritz-Laylin L.K."/>
            <person name="Marechal-Drouard L."/>
            <person name="Marshall W.F."/>
            <person name="Qu L.H."/>
            <person name="Nelson D.R."/>
            <person name="Sanderfoot A.A."/>
            <person name="Spalding M.H."/>
            <person name="Kapitonov V.V."/>
            <person name="Ren Q."/>
            <person name="Ferris P."/>
            <person name="Lindquist E."/>
            <person name="Shapiro H."/>
            <person name="Lucas S.M."/>
            <person name="Grimwood J."/>
            <person name="Schmutz J."/>
            <person name="Cardol P."/>
            <person name="Cerutti H."/>
            <person name="Chanfreau G."/>
            <person name="Chen C.L."/>
            <person name="Cognat V."/>
            <person name="Croft M.T."/>
            <person name="Dent R."/>
            <person name="Dutcher S."/>
            <person name="Fernandez E."/>
            <person name="Fukuzawa H."/>
            <person name="Gonzalez-Ballester D."/>
            <person name="Gonzalez-Halphen D."/>
            <person name="Hallmann A."/>
            <person name="Hanikenne M."/>
            <person name="Hippler M."/>
            <person name="Inwood W."/>
            <person name="Jabbari K."/>
            <person name="Kalanon M."/>
            <person name="Kuras R."/>
            <person name="Lefebvre P.A."/>
            <person name="Lemaire S.D."/>
            <person name="Lobanov A.V."/>
            <person name="Lohr M."/>
            <person name="Manuell A."/>
            <person name="Meier I."/>
            <person name="Mets L."/>
            <person name="Mittag M."/>
            <person name="Mittelmeier T."/>
            <person name="Moroney J.V."/>
            <person name="Moseley J."/>
            <person name="Napoli C."/>
            <person name="Nedelcu A.M."/>
            <person name="Niyogi K."/>
            <person name="Novoselov S.V."/>
            <person name="Paulsen I.T."/>
            <person name="Pazour G."/>
            <person name="Purton S."/>
            <person name="Ral J.P."/>
            <person name="Riano-Pachon D.M."/>
            <person name="Riekhof W."/>
            <person name="Rymarquis L."/>
            <person name="Schroda M."/>
            <person name="Stern D."/>
            <person name="Umen J."/>
            <person name="Willows R."/>
            <person name="Wilson N."/>
            <person name="Zimmer S.L."/>
            <person name="Allmer J."/>
            <person name="Balk J."/>
            <person name="Bisova K."/>
            <person name="Chen C.J."/>
            <person name="Elias M."/>
            <person name="Gendler K."/>
            <person name="Hauser C."/>
            <person name="Lamb M.R."/>
            <person name="Ledford H."/>
            <person name="Long J.C."/>
            <person name="Minagawa J."/>
            <person name="Page M.D."/>
            <person name="Pan J."/>
            <person name="Pootakham W."/>
            <person name="Roje S."/>
            <person name="Rose A."/>
            <person name="Stahlberg E."/>
            <person name="Terauchi A.M."/>
            <person name="Yang P."/>
            <person name="Ball S."/>
            <person name="Bowler C."/>
            <person name="Dieckmann C.L."/>
            <person name="Gladyshev V.N."/>
            <person name="Green P."/>
            <person name="Jorgensen R."/>
            <person name="Mayfield S."/>
            <person name="Mueller-Roeber B."/>
            <person name="Rajamani S."/>
            <person name="Sayre R.T."/>
            <person name="Brokstein P."/>
            <person name="Dubchak I."/>
            <person name="Goodstein D."/>
            <person name="Hornick L."/>
            <person name="Huang Y.W."/>
            <person name="Jhaveri J."/>
            <person name="Luo Y."/>
            <person name="Martinez D."/>
            <person name="Ngau W.C."/>
            <person name="Otillar B."/>
            <person name="Poliakov A."/>
            <person name="Porter A."/>
            <person name="Szajkowski L."/>
            <person name="Werner G."/>
            <person name="Zhou K."/>
            <person name="Grigoriev I.V."/>
            <person name="Rokhsar D.S."/>
            <person name="Grossman A.R."/>
        </authorList>
    </citation>
    <scope>NUCLEOTIDE SEQUENCE [LARGE SCALE GENOMIC DNA]</scope>
    <source>
        <strain evidence="13">CC-503</strain>
    </source>
</reference>
<dbReference type="PANTHER" id="PTHR48041:SF2">
    <property type="entry name" value="ATP-DEPENDENT PERMEASE-RELATED"/>
    <property type="match status" value="1"/>
</dbReference>
<keyword evidence="3 9" id="KW-0812">Transmembrane</keyword>
<evidence type="ECO:0000313" key="13">
    <source>
        <dbReference type="Proteomes" id="UP000006906"/>
    </source>
</evidence>
<dbReference type="Gramene" id="PNW88445">
    <property type="protein sequence ID" value="PNW88445"/>
    <property type="gene ID" value="CHLRE_01g029900v5"/>
</dbReference>
<dbReference type="OrthoDB" id="66620at2759"/>
<keyword evidence="5" id="KW-0067">ATP-binding</keyword>
<dbReference type="RefSeq" id="XP_042928535.1">
    <property type="nucleotide sequence ID" value="XM_043058621.1"/>
</dbReference>
<evidence type="ECO:0000256" key="7">
    <source>
        <dbReference type="ARBA" id="ARBA00023136"/>
    </source>
</evidence>
<keyword evidence="13" id="KW-1185">Reference proteome</keyword>
<evidence type="ECO:0000256" key="6">
    <source>
        <dbReference type="ARBA" id="ARBA00022989"/>
    </source>
</evidence>
<evidence type="ECO:0000256" key="9">
    <source>
        <dbReference type="SAM" id="Phobius"/>
    </source>
</evidence>
<feature type="transmembrane region" description="Helical" evidence="9">
    <location>
        <begin position="1293"/>
        <end position="1316"/>
    </location>
</feature>
<keyword evidence="2" id="KW-0813">Transport</keyword>
<evidence type="ECO:0000256" key="8">
    <source>
        <dbReference type="SAM" id="MobiDB-lite"/>
    </source>
</evidence>
<dbReference type="PROSITE" id="PS50893">
    <property type="entry name" value="ABC_TRANSPORTER_2"/>
    <property type="match status" value="1"/>
</dbReference>
<comment type="subcellular location">
    <subcellularLocation>
        <location evidence="1">Membrane</location>
        <topology evidence="1">Multi-pass membrane protein</topology>
    </subcellularLocation>
</comment>
<dbReference type="InterPro" id="IPR027417">
    <property type="entry name" value="P-loop_NTPase"/>
</dbReference>
<dbReference type="ExpressionAtlas" id="A0A2K3E6M2">
    <property type="expression patterns" value="baseline"/>
</dbReference>
<feature type="transmembrane region" description="Helical" evidence="9">
    <location>
        <begin position="1370"/>
        <end position="1398"/>
    </location>
</feature>
<feature type="domain" description="ABC transporter" evidence="11">
    <location>
        <begin position="860"/>
        <end position="1142"/>
    </location>
</feature>
<dbReference type="KEGG" id="cre:CHLRE_01g029900v5"/>